<dbReference type="GO" id="GO:0003723">
    <property type="term" value="F:RNA binding"/>
    <property type="evidence" value="ECO:0007669"/>
    <property type="project" value="InterPro"/>
</dbReference>
<dbReference type="PANTHER" id="PTHR13326">
    <property type="entry name" value="TRNA PSEUDOURIDINE SYNTHASE D"/>
    <property type="match status" value="1"/>
</dbReference>
<dbReference type="GO" id="GO:0008033">
    <property type="term" value="P:tRNA processing"/>
    <property type="evidence" value="ECO:0007669"/>
    <property type="project" value="UniProtKB-KW"/>
</dbReference>
<evidence type="ECO:0000256" key="2">
    <source>
        <dbReference type="ARBA" id="ARBA00022694"/>
    </source>
</evidence>
<dbReference type="PROSITE" id="PS50984">
    <property type="entry name" value="TRUD"/>
    <property type="match status" value="1"/>
</dbReference>
<keyword evidence="2" id="KW-0819">tRNA processing</keyword>
<dbReference type="SUPFAM" id="SSF55120">
    <property type="entry name" value="Pseudouridine synthase"/>
    <property type="match status" value="1"/>
</dbReference>
<dbReference type="AlphaFoldDB" id="A0AB34IA48"/>
<evidence type="ECO:0000259" key="5">
    <source>
        <dbReference type="PROSITE" id="PS50984"/>
    </source>
</evidence>
<feature type="region of interest" description="Disordered" evidence="4">
    <location>
        <begin position="587"/>
        <end position="611"/>
    </location>
</feature>
<feature type="compositionally biased region" description="Basic and acidic residues" evidence="4">
    <location>
        <begin position="648"/>
        <end position="661"/>
    </location>
</feature>
<feature type="region of interest" description="Disordered" evidence="4">
    <location>
        <begin position="638"/>
        <end position="661"/>
    </location>
</feature>
<feature type="region of interest" description="Disordered" evidence="4">
    <location>
        <begin position="375"/>
        <end position="429"/>
    </location>
</feature>
<feature type="compositionally biased region" description="Acidic residues" evidence="4">
    <location>
        <begin position="401"/>
        <end position="413"/>
    </location>
</feature>
<reference evidence="6 7" key="1">
    <citation type="journal article" date="2024" name="Science">
        <title>Giant polyketide synthase enzymes in the biosynthesis of giant marine polyether toxins.</title>
        <authorList>
            <person name="Fallon T.R."/>
            <person name="Shende V.V."/>
            <person name="Wierzbicki I.H."/>
            <person name="Pendleton A.L."/>
            <person name="Watervoot N.F."/>
            <person name="Auber R.P."/>
            <person name="Gonzalez D.J."/>
            <person name="Wisecaver J.H."/>
            <person name="Moore B.S."/>
        </authorList>
    </citation>
    <scope>NUCLEOTIDE SEQUENCE [LARGE SCALE GENOMIC DNA]</scope>
    <source>
        <strain evidence="6 7">12B1</strain>
    </source>
</reference>
<gene>
    <name evidence="6" type="ORF">AB1Y20_016838</name>
</gene>
<dbReference type="InterPro" id="IPR020119">
    <property type="entry name" value="PsdUridine_synth_TruD_CS"/>
</dbReference>
<proteinExistence type="inferred from homology"/>
<dbReference type="GO" id="GO:0005634">
    <property type="term" value="C:nucleus"/>
    <property type="evidence" value="ECO:0007669"/>
    <property type="project" value="TreeGrafter"/>
</dbReference>
<evidence type="ECO:0000256" key="1">
    <source>
        <dbReference type="ARBA" id="ARBA00007953"/>
    </source>
</evidence>
<dbReference type="GO" id="GO:0001522">
    <property type="term" value="P:pseudouridine synthesis"/>
    <property type="evidence" value="ECO:0007669"/>
    <property type="project" value="InterPro"/>
</dbReference>
<dbReference type="InterPro" id="IPR001656">
    <property type="entry name" value="PsdUridine_synth_TruD"/>
</dbReference>
<keyword evidence="7" id="KW-1185">Reference proteome</keyword>
<dbReference type="PANTHER" id="PTHR13326:SF21">
    <property type="entry name" value="PSEUDOURIDYLATE SYNTHASE PUS7L"/>
    <property type="match status" value="1"/>
</dbReference>
<protein>
    <recommendedName>
        <fullName evidence="5">TRUD domain-containing protein</fullName>
    </recommendedName>
</protein>
<dbReference type="InterPro" id="IPR020103">
    <property type="entry name" value="PsdUridine_synth_cat_dom_sf"/>
</dbReference>
<evidence type="ECO:0000256" key="3">
    <source>
        <dbReference type="ARBA" id="ARBA00023235"/>
    </source>
</evidence>
<dbReference type="EMBL" id="JBGBPQ010000032">
    <property type="protein sequence ID" value="KAL1495472.1"/>
    <property type="molecule type" value="Genomic_DNA"/>
</dbReference>
<feature type="domain" description="TRUD" evidence="5">
    <location>
        <begin position="211"/>
        <end position="507"/>
    </location>
</feature>
<comment type="caution">
    <text evidence="6">The sequence shown here is derived from an EMBL/GenBank/DDBJ whole genome shotgun (WGS) entry which is preliminary data.</text>
</comment>
<dbReference type="InterPro" id="IPR042214">
    <property type="entry name" value="TruD_catalytic"/>
</dbReference>
<organism evidence="6 7">
    <name type="scientific">Prymnesium parvum</name>
    <name type="common">Toxic golden alga</name>
    <dbReference type="NCBI Taxonomy" id="97485"/>
    <lineage>
        <taxon>Eukaryota</taxon>
        <taxon>Haptista</taxon>
        <taxon>Haptophyta</taxon>
        <taxon>Prymnesiophyceae</taxon>
        <taxon>Prymnesiales</taxon>
        <taxon>Prymnesiaceae</taxon>
        <taxon>Prymnesium</taxon>
    </lineage>
</organism>
<dbReference type="InterPro" id="IPR011760">
    <property type="entry name" value="PsdUridine_synth_TruD_insert"/>
</dbReference>
<evidence type="ECO:0000313" key="7">
    <source>
        <dbReference type="Proteomes" id="UP001515480"/>
    </source>
</evidence>
<dbReference type="PROSITE" id="PS01268">
    <property type="entry name" value="UPF0024"/>
    <property type="match status" value="1"/>
</dbReference>
<sequence>MMKRSHLAATASDATHTTEEAAHIRCYRTQRRVRIRGLFQQRWCDFHVRELSSEGLPVRLLPHAPPETYPCAPDASYVHFLLAKENRTTSDALRLLASAASASLGALGVAGSKDRRAVTVQRVSARGVACERLLRVNRIAAGRHSTGRVRVGGFTRAAAPLSLREARGNAFTVVLRELALLAPRGDEAAPQGDEALATHCEAAVDALRARGFVNYFGLQRFGSNPHVPTHAVGARLLRADFFGALCLLLHPASPGLKGAAQDALAAFAESPEPVRAARAALRVLRKGTEQRLLHDFAKAAQGAVSTGEGGAKVISEADRDAAALYALQRLPRRTLMLYLNAFQSAAWNRAASCRLVMASDDLMVGDLVLLSAEQNGGGPHASSCDGADSGEGPPRASPPDDLCDGADGGDDDASSIGDLSPNAGDTTWRTRLPGRVRALTKEDLASGMYSMSDIVLPLPGHSVMYPSNETARAYAASLEEYGMSGALSPGHATSSHSSSPPEPAWFRSGGWDLPGAYRALLAFPKRLEARLQPYTDHRVALEPSDIDVFDAKQHRLLDAVQSSASTSGAAAHLGTAAEHAAAVDVGFGSRSRNTEESKATEPVEEPHEILDSIPAFDSRGCRVAWIIKFELQASASMEATAKSAPEVSSRKCGDDREKTGS</sequence>
<dbReference type="Proteomes" id="UP001515480">
    <property type="component" value="Unassembled WGS sequence"/>
</dbReference>
<evidence type="ECO:0000313" key="6">
    <source>
        <dbReference type="EMBL" id="KAL1495472.1"/>
    </source>
</evidence>
<keyword evidence="3" id="KW-0413">Isomerase</keyword>
<evidence type="ECO:0000256" key="4">
    <source>
        <dbReference type="SAM" id="MobiDB-lite"/>
    </source>
</evidence>
<accession>A0AB34IA48</accession>
<dbReference type="PIRSF" id="PIRSF037016">
    <property type="entry name" value="Pseudouridin_synth_euk_prd"/>
    <property type="match status" value="1"/>
</dbReference>
<dbReference type="Pfam" id="PF01142">
    <property type="entry name" value="TruD"/>
    <property type="match status" value="1"/>
</dbReference>
<dbReference type="Gene3D" id="3.30.2350.20">
    <property type="entry name" value="TruD, catalytic domain"/>
    <property type="match status" value="2"/>
</dbReference>
<dbReference type="GO" id="GO:0009982">
    <property type="term" value="F:pseudouridine synthase activity"/>
    <property type="evidence" value="ECO:0007669"/>
    <property type="project" value="InterPro"/>
</dbReference>
<name>A0AB34IA48_PRYPA</name>
<comment type="similarity">
    <text evidence="1">Belongs to the pseudouridine synthase TruD family.</text>
</comment>
<feature type="compositionally biased region" description="Basic and acidic residues" evidence="4">
    <location>
        <begin position="592"/>
        <end position="610"/>
    </location>
</feature>